<dbReference type="GO" id="GO:0003700">
    <property type="term" value="F:DNA-binding transcription factor activity"/>
    <property type="evidence" value="ECO:0007669"/>
    <property type="project" value="TreeGrafter"/>
</dbReference>
<reference evidence="1" key="1">
    <citation type="submission" date="2014-07" db="EMBL/GenBank/DDBJ databases">
        <title>Identification of a novel salt tolerance gene in wild soybean by whole-genome sequencing.</title>
        <authorList>
            <person name="Lam H.-M."/>
            <person name="Qi X."/>
            <person name="Li M.-W."/>
            <person name="Liu X."/>
            <person name="Xie M."/>
            <person name="Ni M."/>
            <person name="Xu X."/>
        </authorList>
    </citation>
    <scope>NUCLEOTIDE SEQUENCE [LARGE SCALE GENOMIC DNA]</scope>
    <source>
        <tissue evidence="1">Root</tissue>
    </source>
</reference>
<dbReference type="InterPro" id="IPR014476">
    <property type="entry name" value="AHL15-29"/>
</dbReference>
<dbReference type="PANTHER" id="PTHR31100:SF63">
    <property type="entry name" value="AT-HOOK MOTIF NUCLEAR-LOCALIZED PROTEIN"/>
    <property type="match status" value="1"/>
</dbReference>
<dbReference type="Proteomes" id="UP000053555">
    <property type="component" value="Unassembled WGS sequence"/>
</dbReference>
<protein>
    <submittedName>
        <fullName evidence="1">Uncharacterized protein</fullName>
    </submittedName>
</protein>
<gene>
    <name evidence="1" type="ORF">glysoja_047956</name>
</gene>
<dbReference type="AlphaFoldDB" id="A0A0B2Q3W5"/>
<proteinExistence type="predicted"/>
<dbReference type="PANTHER" id="PTHR31100">
    <property type="entry name" value="AT-HOOK MOTIF NUCLEAR-LOCALIZED PROTEIN 15"/>
    <property type="match status" value="1"/>
</dbReference>
<name>A0A0B2Q3W5_GLYSO</name>
<evidence type="ECO:0000313" key="1">
    <source>
        <dbReference type="EMBL" id="KHN14694.1"/>
    </source>
</evidence>
<dbReference type="EMBL" id="KN661560">
    <property type="protein sequence ID" value="KHN14694.1"/>
    <property type="molecule type" value="Genomic_DNA"/>
</dbReference>
<accession>A0A0B2Q3W5</accession>
<organism evidence="1">
    <name type="scientific">Glycine soja</name>
    <name type="common">Wild soybean</name>
    <dbReference type="NCBI Taxonomy" id="3848"/>
    <lineage>
        <taxon>Eukaryota</taxon>
        <taxon>Viridiplantae</taxon>
        <taxon>Streptophyta</taxon>
        <taxon>Embryophyta</taxon>
        <taxon>Tracheophyta</taxon>
        <taxon>Spermatophyta</taxon>
        <taxon>Magnoliopsida</taxon>
        <taxon>eudicotyledons</taxon>
        <taxon>Gunneridae</taxon>
        <taxon>Pentapetalae</taxon>
        <taxon>rosids</taxon>
        <taxon>fabids</taxon>
        <taxon>Fabales</taxon>
        <taxon>Fabaceae</taxon>
        <taxon>Papilionoideae</taxon>
        <taxon>50 kb inversion clade</taxon>
        <taxon>NPAAA clade</taxon>
        <taxon>indigoferoid/millettioid clade</taxon>
        <taxon>Phaseoleae</taxon>
        <taxon>Glycine</taxon>
        <taxon>Glycine subgen. Soja</taxon>
    </lineage>
</organism>
<dbReference type="GO" id="GO:0005634">
    <property type="term" value="C:nucleus"/>
    <property type="evidence" value="ECO:0007669"/>
    <property type="project" value="TreeGrafter"/>
</dbReference>
<dbReference type="GO" id="GO:0003680">
    <property type="term" value="F:minor groove of adenine-thymine-rich DNA binding"/>
    <property type="evidence" value="ECO:0007669"/>
    <property type="project" value="InterPro"/>
</dbReference>
<sequence length="244" mass="26261">MAQLSEPFVSLVIINVDSDRDITKSILEIAHRGHVNLIGLSISSTVTKPCGRPPGSKNKHKIISLPVAQPSESFFRIVIINVDSGKDIIESIADVAGLGHANLAVLSPSGTITRVTLHNSLHGATALTLNGPTLRLAFPQQLILIQRPQLPPPLSFGIHLTTSRGLAIGGAIGGQVNASDEIKITLCTFWNPEIYKYIPEGNNGDNDDNNISKKNYKNNPIDCNGVETNWCSAFSCGIHGWQIM</sequence>
<dbReference type="SUPFAM" id="SSF117856">
    <property type="entry name" value="AF0104/ALDC/Ptd012-like"/>
    <property type="match status" value="1"/>
</dbReference>